<evidence type="ECO:0000313" key="3">
    <source>
        <dbReference type="EMBL" id="RIA46260.1"/>
    </source>
</evidence>
<dbReference type="InterPro" id="IPR024402">
    <property type="entry name" value="DUF2726"/>
</dbReference>
<dbReference type="Proteomes" id="UP000266568">
    <property type="component" value="Unassembled WGS sequence"/>
</dbReference>
<accession>A0A397P9N5</accession>
<evidence type="ECO:0000256" key="1">
    <source>
        <dbReference type="SAM" id="Phobius"/>
    </source>
</evidence>
<evidence type="ECO:0000313" key="4">
    <source>
        <dbReference type="Proteomes" id="UP000266568"/>
    </source>
</evidence>
<evidence type="ECO:0000259" key="2">
    <source>
        <dbReference type="Pfam" id="PF10881"/>
    </source>
</evidence>
<gene>
    <name evidence="3" type="ORF">DFR49_0795</name>
</gene>
<dbReference type="RefSeq" id="WP_119035254.1">
    <property type="nucleotide sequence ID" value="NZ_QXDC01000002.1"/>
</dbReference>
<reference evidence="3 4" key="1">
    <citation type="submission" date="2018-08" db="EMBL/GenBank/DDBJ databases">
        <title>Genomic Encyclopedia of Type Strains, Phase IV (KMG-IV): sequencing the most valuable type-strain genomes for metagenomic binning, comparative biology and taxonomic classification.</title>
        <authorList>
            <person name="Goeker M."/>
        </authorList>
    </citation>
    <scope>NUCLEOTIDE SEQUENCE [LARGE SCALE GENOMIC DNA]</scope>
    <source>
        <strain evidence="3 4">DSM 25527</strain>
    </source>
</reference>
<keyword evidence="1" id="KW-1133">Transmembrane helix</keyword>
<proteinExistence type="predicted"/>
<dbReference type="AlphaFoldDB" id="A0A397P9N5"/>
<organism evidence="3 4">
    <name type="scientific">Hephaestia caeni</name>
    <dbReference type="NCBI Taxonomy" id="645617"/>
    <lineage>
        <taxon>Bacteria</taxon>
        <taxon>Pseudomonadati</taxon>
        <taxon>Pseudomonadota</taxon>
        <taxon>Alphaproteobacteria</taxon>
        <taxon>Sphingomonadales</taxon>
        <taxon>Sphingomonadaceae</taxon>
        <taxon>Hephaestia</taxon>
    </lineage>
</organism>
<keyword evidence="1" id="KW-0812">Transmembrane</keyword>
<keyword evidence="4" id="KW-1185">Reference proteome</keyword>
<dbReference type="OrthoDB" id="8018770at2"/>
<dbReference type="EMBL" id="QXDC01000002">
    <property type="protein sequence ID" value="RIA46260.1"/>
    <property type="molecule type" value="Genomic_DNA"/>
</dbReference>
<protein>
    <submittedName>
        <fullName evidence="3">Uncharacterized protein DUF2726</fullName>
    </submittedName>
</protein>
<keyword evidence="1" id="KW-0472">Membrane</keyword>
<feature type="transmembrane region" description="Helical" evidence="1">
    <location>
        <begin position="6"/>
        <end position="27"/>
    </location>
</feature>
<dbReference type="Pfam" id="PF10881">
    <property type="entry name" value="DUF2726"/>
    <property type="match status" value="1"/>
</dbReference>
<comment type="caution">
    <text evidence="3">The sequence shown here is derived from an EMBL/GenBank/DDBJ whole genome shotgun (WGS) entry which is preliminary data.</text>
</comment>
<feature type="domain" description="DUF2726" evidence="2">
    <location>
        <begin position="42"/>
        <end position="135"/>
    </location>
</feature>
<sequence>MHTTETLQSLLPILGLAVSAAVILSLLRGLTGGLGPPAPVAKPFMTKRERAMLAAIEQILPMYRIHAQVAMGALLRIPSRPGRRSTPADRNAFSQKIVDFVVEDPATGAVVALIEVDDGSHRFDRDRKRDEMTAGAGYRTLRVPATARPAVPEILRFVGVLREERG</sequence>
<name>A0A397P9N5_9SPHN</name>